<dbReference type="InterPro" id="IPR002545">
    <property type="entry name" value="CheW-lke_dom"/>
</dbReference>
<dbReference type="Gene3D" id="2.40.50.180">
    <property type="entry name" value="CheA-289, Domain 4"/>
    <property type="match status" value="1"/>
</dbReference>
<accession>A0A1H3ZI35</accession>
<dbReference type="SUPFAM" id="SSF50341">
    <property type="entry name" value="CheW-like"/>
    <property type="match status" value="1"/>
</dbReference>
<proteinExistence type="predicted"/>
<dbReference type="EMBL" id="FNRM01000002">
    <property type="protein sequence ID" value="SEA23393.1"/>
    <property type="molecule type" value="Genomic_DNA"/>
</dbReference>
<dbReference type="PANTHER" id="PTHR22617">
    <property type="entry name" value="CHEMOTAXIS SENSOR HISTIDINE KINASE-RELATED"/>
    <property type="match status" value="1"/>
</dbReference>
<dbReference type="Gene3D" id="2.30.30.40">
    <property type="entry name" value="SH3 Domains"/>
    <property type="match status" value="1"/>
</dbReference>
<dbReference type="STRING" id="152573.SAMN04488051_102200"/>
<dbReference type="Proteomes" id="UP000198773">
    <property type="component" value="Unassembled WGS sequence"/>
</dbReference>
<evidence type="ECO:0000313" key="3">
    <source>
        <dbReference type="Proteomes" id="UP000198773"/>
    </source>
</evidence>
<protein>
    <submittedName>
        <fullName evidence="2">Purine-binding chemotaxis protein CheW</fullName>
    </submittedName>
</protein>
<dbReference type="OrthoDB" id="9790406at2"/>
<dbReference type="RefSeq" id="WP_091340224.1">
    <property type="nucleotide sequence ID" value="NZ_FNRM01000002.1"/>
</dbReference>
<dbReference type="AlphaFoldDB" id="A0A1H3ZI35"/>
<name>A0A1H3ZI35_ALKAM</name>
<dbReference type="GO" id="GO:0005829">
    <property type="term" value="C:cytosol"/>
    <property type="evidence" value="ECO:0007669"/>
    <property type="project" value="TreeGrafter"/>
</dbReference>
<evidence type="ECO:0000313" key="2">
    <source>
        <dbReference type="EMBL" id="SEA23393.1"/>
    </source>
</evidence>
<dbReference type="InterPro" id="IPR036061">
    <property type="entry name" value="CheW-like_dom_sf"/>
</dbReference>
<feature type="domain" description="CheW-like" evidence="1">
    <location>
        <begin position="31"/>
        <end position="168"/>
    </location>
</feature>
<dbReference type="PROSITE" id="PS50851">
    <property type="entry name" value="CHEW"/>
    <property type="match status" value="1"/>
</dbReference>
<dbReference type="GO" id="GO:0006935">
    <property type="term" value="P:chemotaxis"/>
    <property type="evidence" value="ECO:0007669"/>
    <property type="project" value="InterPro"/>
</dbReference>
<dbReference type="InterPro" id="IPR039315">
    <property type="entry name" value="CheW"/>
</dbReference>
<gene>
    <name evidence="2" type="ORF">SAMN04488051_102200</name>
</gene>
<dbReference type="PANTHER" id="PTHR22617:SF43">
    <property type="entry name" value="PROTEIN PILI"/>
    <property type="match status" value="1"/>
</dbReference>
<keyword evidence="3" id="KW-1185">Reference proteome</keyword>
<dbReference type="SMART" id="SM00260">
    <property type="entry name" value="CheW"/>
    <property type="match status" value="1"/>
</dbReference>
<dbReference type="GO" id="GO:0007165">
    <property type="term" value="P:signal transduction"/>
    <property type="evidence" value="ECO:0007669"/>
    <property type="project" value="InterPro"/>
</dbReference>
<organism evidence="2 3">
    <name type="scientific">Alkalimonas amylolytica</name>
    <dbReference type="NCBI Taxonomy" id="152573"/>
    <lineage>
        <taxon>Bacteria</taxon>
        <taxon>Pseudomonadati</taxon>
        <taxon>Pseudomonadota</taxon>
        <taxon>Gammaproteobacteria</taxon>
        <taxon>Alkalimonas</taxon>
    </lineage>
</organism>
<sequence length="174" mass="19321">MSGTDRSVQAVLQARARKLAVVETQLQDEPELQLVYFELAQETYAVEAHYVVEVLPLQHLTPLPYTPDFVLGIVGVHGHIVSVIDLRSFFDLPRQGLSDLNRIVILRDGQMKFALLTDRAVGSCSVPKQSLQTSQPHLNGVRRDYLLGISTASWAVLDAAKLLSSPQLRVESYV</sequence>
<reference evidence="2 3" key="1">
    <citation type="submission" date="2016-10" db="EMBL/GenBank/DDBJ databases">
        <authorList>
            <person name="de Groot N.N."/>
        </authorList>
    </citation>
    <scope>NUCLEOTIDE SEQUENCE [LARGE SCALE GENOMIC DNA]</scope>
    <source>
        <strain evidence="2 3">CGMCC 1.3430</strain>
    </source>
</reference>
<dbReference type="Pfam" id="PF01584">
    <property type="entry name" value="CheW"/>
    <property type="match status" value="1"/>
</dbReference>
<evidence type="ECO:0000259" key="1">
    <source>
        <dbReference type="PROSITE" id="PS50851"/>
    </source>
</evidence>